<dbReference type="STRING" id="71717.A0A4Y7SRZ6"/>
<reference evidence="1 2" key="1">
    <citation type="journal article" date="2019" name="Nat. Ecol. Evol.">
        <title>Megaphylogeny resolves global patterns of mushroom evolution.</title>
        <authorList>
            <person name="Varga T."/>
            <person name="Krizsan K."/>
            <person name="Foldi C."/>
            <person name="Dima B."/>
            <person name="Sanchez-Garcia M."/>
            <person name="Sanchez-Ramirez S."/>
            <person name="Szollosi G.J."/>
            <person name="Szarkandi J.G."/>
            <person name="Papp V."/>
            <person name="Albert L."/>
            <person name="Andreopoulos W."/>
            <person name="Angelini C."/>
            <person name="Antonin V."/>
            <person name="Barry K.W."/>
            <person name="Bougher N.L."/>
            <person name="Buchanan P."/>
            <person name="Buyck B."/>
            <person name="Bense V."/>
            <person name="Catcheside P."/>
            <person name="Chovatia M."/>
            <person name="Cooper J."/>
            <person name="Damon W."/>
            <person name="Desjardin D."/>
            <person name="Finy P."/>
            <person name="Geml J."/>
            <person name="Haridas S."/>
            <person name="Hughes K."/>
            <person name="Justo A."/>
            <person name="Karasinski D."/>
            <person name="Kautmanova I."/>
            <person name="Kiss B."/>
            <person name="Kocsube S."/>
            <person name="Kotiranta H."/>
            <person name="LaButti K.M."/>
            <person name="Lechner B.E."/>
            <person name="Liimatainen K."/>
            <person name="Lipzen A."/>
            <person name="Lukacs Z."/>
            <person name="Mihaltcheva S."/>
            <person name="Morgado L.N."/>
            <person name="Niskanen T."/>
            <person name="Noordeloos M.E."/>
            <person name="Ohm R.A."/>
            <person name="Ortiz-Santana B."/>
            <person name="Ovrebo C."/>
            <person name="Racz N."/>
            <person name="Riley R."/>
            <person name="Savchenko A."/>
            <person name="Shiryaev A."/>
            <person name="Soop K."/>
            <person name="Spirin V."/>
            <person name="Szebenyi C."/>
            <person name="Tomsovsky M."/>
            <person name="Tulloss R.E."/>
            <person name="Uehling J."/>
            <person name="Grigoriev I.V."/>
            <person name="Vagvolgyi C."/>
            <person name="Papp T."/>
            <person name="Martin F.M."/>
            <person name="Miettinen O."/>
            <person name="Hibbett D.S."/>
            <person name="Nagy L.G."/>
        </authorList>
    </citation>
    <scope>NUCLEOTIDE SEQUENCE [LARGE SCALE GENOMIC DNA]</scope>
    <source>
        <strain evidence="1 2">FP101781</strain>
    </source>
</reference>
<comment type="caution">
    <text evidence="1">The sequence shown here is derived from an EMBL/GenBank/DDBJ whole genome shotgun (WGS) entry which is preliminary data.</text>
</comment>
<keyword evidence="2" id="KW-1185">Reference proteome</keyword>
<dbReference type="Proteomes" id="UP000298030">
    <property type="component" value="Unassembled WGS sequence"/>
</dbReference>
<organism evidence="1 2">
    <name type="scientific">Coprinellus micaceus</name>
    <name type="common">Glistening ink-cap mushroom</name>
    <name type="synonym">Coprinus micaceus</name>
    <dbReference type="NCBI Taxonomy" id="71717"/>
    <lineage>
        <taxon>Eukaryota</taxon>
        <taxon>Fungi</taxon>
        <taxon>Dikarya</taxon>
        <taxon>Basidiomycota</taxon>
        <taxon>Agaricomycotina</taxon>
        <taxon>Agaricomycetes</taxon>
        <taxon>Agaricomycetidae</taxon>
        <taxon>Agaricales</taxon>
        <taxon>Agaricineae</taxon>
        <taxon>Psathyrellaceae</taxon>
        <taxon>Coprinellus</taxon>
    </lineage>
</organism>
<accession>A0A4Y7SRZ6</accession>
<evidence type="ECO:0000313" key="2">
    <source>
        <dbReference type="Proteomes" id="UP000298030"/>
    </source>
</evidence>
<dbReference type="AlphaFoldDB" id="A0A4Y7SRZ6"/>
<dbReference type="OrthoDB" id="3262992at2759"/>
<proteinExistence type="predicted"/>
<protein>
    <recommendedName>
        <fullName evidence="3">Reverse transcriptase zinc-binding domain-containing protein</fullName>
    </recommendedName>
</protein>
<evidence type="ECO:0000313" key="1">
    <source>
        <dbReference type="EMBL" id="TEB24636.1"/>
    </source>
</evidence>
<dbReference type="EMBL" id="QPFP01000064">
    <property type="protein sequence ID" value="TEB24636.1"/>
    <property type="molecule type" value="Genomic_DNA"/>
</dbReference>
<name>A0A4Y7SRZ6_COPMI</name>
<evidence type="ECO:0008006" key="3">
    <source>
        <dbReference type="Google" id="ProtNLM"/>
    </source>
</evidence>
<sequence length="280" mass="32102">MIGTAGGKLQTLSQALAYRALRLRIQEKMKDRRTTGRNMELTCATIEGITGVNHTPESLWVSLHRRKKFTLTQKYSAFAWRGIHGAQKVGEYWIQAKKEDWAPCEYCGVPIESMQHILLECKASGQEVIWDLARRAWADTAAEWPPISMGVILGAALMEVKKEDGKKLRGKSRLIQILISESAYLIWLIRNEWRIEHEQDPRKLHTKQEVENRWWAAINKRRNIDWALTNRRAYGRKALAKKDVKNTWDGVPDPKVRNDAVGTGVVVGRASSRRPPGRNR</sequence>
<gene>
    <name evidence="1" type="ORF">FA13DRAFT_1638389</name>
</gene>